<evidence type="ECO:0000313" key="7">
    <source>
        <dbReference type="Proteomes" id="UP000831495"/>
    </source>
</evidence>
<dbReference type="CDD" id="cd07010">
    <property type="entry name" value="cupin_PMI_type_I_N_bac"/>
    <property type="match status" value="1"/>
</dbReference>
<dbReference type="InterPro" id="IPR046457">
    <property type="entry name" value="PMI_typeI_cat"/>
</dbReference>
<protein>
    <recommendedName>
        <fullName evidence="3">Mannose-6-phosphate isomerase</fullName>
        <ecNumber evidence="3">5.3.1.8</ecNumber>
    </recommendedName>
</protein>
<evidence type="ECO:0000256" key="3">
    <source>
        <dbReference type="PIRNR" id="PIRNR036894"/>
    </source>
</evidence>
<dbReference type="Proteomes" id="UP000831495">
    <property type="component" value="Chromosome"/>
</dbReference>
<dbReference type="EC" id="5.3.1.8" evidence="3"/>
<dbReference type="SUPFAM" id="SSF51182">
    <property type="entry name" value="RmlC-like cupins"/>
    <property type="match status" value="1"/>
</dbReference>
<proteinExistence type="inferred from homology"/>
<dbReference type="Pfam" id="PF20511">
    <property type="entry name" value="PMI_typeI_cat"/>
    <property type="match status" value="1"/>
</dbReference>
<comment type="catalytic activity">
    <reaction evidence="3">
        <text>D-mannose 6-phosphate = D-fructose 6-phosphate</text>
        <dbReference type="Rhea" id="RHEA:12356"/>
        <dbReference type="ChEBI" id="CHEBI:58735"/>
        <dbReference type="ChEBI" id="CHEBI:61527"/>
        <dbReference type="EC" id="5.3.1.8"/>
    </reaction>
</comment>
<name>A0ABY4P9U4_9LACO</name>
<dbReference type="RefSeq" id="WP_249514720.1">
    <property type="nucleotide sequence ID" value="NZ_CP093366.1"/>
</dbReference>
<dbReference type="InterPro" id="IPR049071">
    <property type="entry name" value="MPI_cupin_dom"/>
</dbReference>
<feature type="domain" description="Phosphomannose isomerase type I catalytic" evidence="4">
    <location>
        <begin position="5"/>
        <end position="117"/>
    </location>
</feature>
<accession>A0ABY4P9U4</accession>
<keyword evidence="7" id="KW-1185">Reference proteome</keyword>
<evidence type="ECO:0000256" key="2">
    <source>
        <dbReference type="ARBA" id="ARBA00022833"/>
    </source>
</evidence>
<dbReference type="PIRSF" id="PIRSF036894">
    <property type="entry name" value="PMI_Firm_short"/>
    <property type="match status" value="1"/>
</dbReference>
<feature type="domain" description="Mannose-6-phosphate isomerase cupin" evidence="5">
    <location>
        <begin position="245"/>
        <end position="319"/>
    </location>
</feature>
<dbReference type="InterPro" id="IPR051804">
    <property type="entry name" value="Carb_Metab_Reg_Kinase/Isom"/>
</dbReference>
<organism evidence="6 7">
    <name type="scientific">Bombilactobacillus folatiphilus</name>
    <dbReference type="NCBI Taxonomy" id="2923362"/>
    <lineage>
        <taxon>Bacteria</taxon>
        <taxon>Bacillati</taxon>
        <taxon>Bacillota</taxon>
        <taxon>Bacilli</taxon>
        <taxon>Lactobacillales</taxon>
        <taxon>Lactobacillaceae</taxon>
        <taxon>Bombilactobacillus</taxon>
    </lineage>
</organism>
<dbReference type="GO" id="GO:0016853">
    <property type="term" value="F:isomerase activity"/>
    <property type="evidence" value="ECO:0007669"/>
    <property type="project" value="UniProtKB-KW"/>
</dbReference>
<dbReference type="Gene3D" id="2.60.120.10">
    <property type="entry name" value="Jelly Rolls"/>
    <property type="match status" value="2"/>
</dbReference>
<sequence length="324" mass="36390">MEPLFLRPVFQEKIWGGTQLAKRFGYSLPPRPKIGECWAISAHPHGLSYVQNGFFQGQSLAQLWQQAPEFFGYPTAKVFPLLTKILDAEDSLSVQVHPDNAYAMQHEGELGKTECWYIIDAQPNSYLIYGHSAQTLQQLNDLIDSGDWQHLLTKKPVKTGDFIFVPSGSVHALNRGIIALETQQSSDTTYRLYDYDRVDAKTGQKRALHLQQAKETITVPFVAPQLTFDTQQIGHSRIINYVKPPISPYFAVWGLEIHGDQLALTHQIGAYTLYSVIEGSGQLRIGDQTYPLRLGDHFIIPATIKNWQIQASSLHLIASEATGE</sequence>
<dbReference type="Pfam" id="PF21621">
    <property type="entry name" value="MPI_cupin_dom"/>
    <property type="match status" value="1"/>
</dbReference>
<gene>
    <name evidence="6" type="ORF">MOO45_01790</name>
</gene>
<dbReference type="PANTHER" id="PTHR42742:SF3">
    <property type="entry name" value="FRUCTOKINASE"/>
    <property type="match status" value="1"/>
</dbReference>
<evidence type="ECO:0000256" key="1">
    <source>
        <dbReference type="ARBA" id="ARBA00022723"/>
    </source>
</evidence>
<dbReference type="InterPro" id="IPR011051">
    <property type="entry name" value="RmlC_Cupin_sf"/>
</dbReference>
<comment type="cofactor">
    <cofactor evidence="3">
        <name>Zn(2+)</name>
        <dbReference type="ChEBI" id="CHEBI:29105"/>
    </cofactor>
</comment>
<keyword evidence="1 3" id="KW-0479">Metal-binding</keyword>
<dbReference type="PANTHER" id="PTHR42742">
    <property type="entry name" value="TRANSCRIPTIONAL REPRESSOR MPRA"/>
    <property type="match status" value="1"/>
</dbReference>
<dbReference type="EMBL" id="CP093366">
    <property type="protein sequence ID" value="UQS82442.1"/>
    <property type="molecule type" value="Genomic_DNA"/>
</dbReference>
<reference evidence="6" key="1">
    <citation type="journal article" date="2022" name="Int. J. Syst. Evol. Microbiol.">
        <title>Apilactobacillus apisilvae sp. nov., Nicolia spurrieriana gen. nov. sp. nov., Bombilactobacillus folatiphilus sp. nov. and Bombilactobacillus thymidiniphilus sp. nov., four new lactic acid bacterial isolates from stingless bees Tetragonula carbonaria and Austroplebeia australis.</title>
        <authorList>
            <person name="Oliphant S.A."/>
            <person name="Watson-Haigh N.S."/>
            <person name="Sumby K.M."/>
            <person name="Gardner J."/>
            <person name="Groom S."/>
            <person name="Jiranek V."/>
        </authorList>
    </citation>
    <scope>NUCLEOTIDE SEQUENCE</scope>
    <source>
        <strain evidence="6">SG4_D2</strain>
    </source>
</reference>
<dbReference type="InterPro" id="IPR014628">
    <property type="entry name" value="Man6P_isomerase_Firm_short"/>
</dbReference>
<dbReference type="InterPro" id="IPR014710">
    <property type="entry name" value="RmlC-like_jellyroll"/>
</dbReference>
<evidence type="ECO:0000259" key="4">
    <source>
        <dbReference type="Pfam" id="PF20511"/>
    </source>
</evidence>
<evidence type="ECO:0000313" key="6">
    <source>
        <dbReference type="EMBL" id="UQS82442.1"/>
    </source>
</evidence>
<comment type="similarity">
    <text evidence="3">Belongs to the mannose-6-phosphate isomerase type 1 family.</text>
</comment>
<keyword evidence="3 6" id="KW-0413">Isomerase</keyword>
<evidence type="ECO:0000259" key="5">
    <source>
        <dbReference type="Pfam" id="PF21621"/>
    </source>
</evidence>
<keyword evidence="2 3" id="KW-0862">Zinc</keyword>